<dbReference type="InterPro" id="IPR005691">
    <property type="entry name" value="Tic20"/>
</dbReference>
<feature type="compositionally biased region" description="Low complexity" evidence="8">
    <location>
        <begin position="37"/>
        <end position="52"/>
    </location>
</feature>
<evidence type="ECO:0000256" key="8">
    <source>
        <dbReference type="SAM" id="MobiDB-lite"/>
    </source>
</evidence>
<evidence type="ECO:0000256" key="3">
    <source>
        <dbReference type="ARBA" id="ARBA00022692"/>
    </source>
</evidence>
<feature type="transmembrane region" description="Helical" evidence="7">
    <location>
        <begin position="180"/>
        <end position="200"/>
    </location>
</feature>
<feature type="transmembrane region" description="Helical" evidence="7">
    <location>
        <begin position="115"/>
        <end position="134"/>
    </location>
</feature>
<feature type="region of interest" description="Disordered" evidence="8">
    <location>
        <begin position="21"/>
        <end position="52"/>
    </location>
</feature>
<gene>
    <name evidence="9" type="ORF">Tsubulata_036164</name>
</gene>
<comment type="subcellular location">
    <subcellularLocation>
        <location evidence="1">Plastid</location>
        <location evidence="1">Chloroplast inner membrane</location>
        <topology evidence="1">Multi-pass membrane protein</topology>
    </subcellularLocation>
    <subcellularLocation>
        <location evidence="7">Plastid</location>
        <location evidence="7">Chloroplast membrane</location>
        <topology evidence="7">Multi-pass membrane protein</topology>
    </subcellularLocation>
</comment>
<dbReference type="Pfam" id="PF16166">
    <property type="entry name" value="TIC20"/>
    <property type="match status" value="1"/>
</dbReference>
<keyword evidence="4" id="KW-1001">Plastid inner membrane</keyword>
<comment type="caution">
    <text evidence="9">The sequence shown here is derived from an EMBL/GenBank/DDBJ whole genome shotgun (WGS) entry which is preliminary data.</text>
</comment>
<accession>A0A9Q0J112</accession>
<feature type="compositionally biased region" description="Pro residues" evidence="8">
    <location>
        <begin position="22"/>
        <end position="36"/>
    </location>
</feature>
<evidence type="ECO:0000313" key="9">
    <source>
        <dbReference type="EMBL" id="KAJ4825556.1"/>
    </source>
</evidence>
<proteinExistence type="inferred from homology"/>
<organism evidence="9 10">
    <name type="scientific">Turnera subulata</name>
    <dbReference type="NCBI Taxonomy" id="218843"/>
    <lineage>
        <taxon>Eukaryota</taxon>
        <taxon>Viridiplantae</taxon>
        <taxon>Streptophyta</taxon>
        <taxon>Embryophyta</taxon>
        <taxon>Tracheophyta</taxon>
        <taxon>Spermatophyta</taxon>
        <taxon>Magnoliopsida</taxon>
        <taxon>eudicotyledons</taxon>
        <taxon>Gunneridae</taxon>
        <taxon>Pentapetalae</taxon>
        <taxon>rosids</taxon>
        <taxon>fabids</taxon>
        <taxon>Malpighiales</taxon>
        <taxon>Passifloraceae</taxon>
        <taxon>Turnera</taxon>
    </lineage>
</organism>
<keyword evidence="10" id="KW-1185">Reference proteome</keyword>
<comment type="similarity">
    <text evidence="2 7">Belongs to the Tic20 family.</text>
</comment>
<dbReference type="PANTHER" id="PTHR33510:SF5">
    <property type="entry name" value="PROTEIN TIC 20-II, CHLOROPLASTIC"/>
    <property type="match status" value="1"/>
</dbReference>
<evidence type="ECO:0000256" key="1">
    <source>
        <dbReference type="ARBA" id="ARBA00004478"/>
    </source>
</evidence>
<dbReference type="GO" id="GO:0009706">
    <property type="term" value="C:chloroplast inner membrane"/>
    <property type="evidence" value="ECO:0007669"/>
    <property type="project" value="UniProtKB-SubCell"/>
</dbReference>
<evidence type="ECO:0000256" key="4">
    <source>
        <dbReference type="ARBA" id="ARBA00022780"/>
    </source>
</evidence>
<dbReference type="AlphaFoldDB" id="A0A9Q0J112"/>
<dbReference type="Proteomes" id="UP001141552">
    <property type="component" value="Unassembled WGS sequence"/>
</dbReference>
<evidence type="ECO:0000313" key="10">
    <source>
        <dbReference type="Proteomes" id="UP001141552"/>
    </source>
</evidence>
<keyword evidence="3 7" id="KW-0812">Transmembrane</keyword>
<evidence type="ECO:0000256" key="6">
    <source>
        <dbReference type="ARBA" id="ARBA00023136"/>
    </source>
</evidence>
<keyword evidence="5 7" id="KW-1133">Transmembrane helix</keyword>
<comment type="function">
    <text evidence="7">Involved in protein precursor import into chloroplasts.</text>
</comment>
<keyword evidence="6 7" id="KW-0472">Membrane</keyword>
<name>A0A9Q0J112_9ROSI</name>
<sequence length="283" mass="30537">MASSISLLRFSPLPALKTLTKPYPPPPPLSSSPPPLTATFLRSPTTTTTTTLPPLRRNLTVARMSYNPSLATERLLSAVAYALPLFTTLPYGRSLFATYPSLAHLFDPVTRLQSLYRSVPFGGAALFFALYLGVVRNRRVSGYARFNAMQAIILDALLLLPVLLAKFLNVGRTGMGPNVFVWAESGVFLLGCFCVFYGFVGSVLGKTPRLPFIGDAAGPLIKCIFIRVAPVDLGTQGLVPPKFMLYCTSVGHLPSCKVSSLLVGGLTITRGLKAMEVLEVLKL</sequence>
<keyword evidence="7" id="KW-0150">Chloroplast</keyword>
<reference evidence="9" key="1">
    <citation type="submission" date="2022-02" db="EMBL/GenBank/DDBJ databases">
        <authorList>
            <person name="Henning P.M."/>
            <person name="McCubbin A.G."/>
            <person name="Shore J.S."/>
        </authorList>
    </citation>
    <scope>NUCLEOTIDE SEQUENCE</scope>
    <source>
        <strain evidence="9">F60SS</strain>
        <tissue evidence="9">Leaves</tissue>
    </source>
</reference>
<dbReference type="PANTHER" id="PTHR33510">
    <property type="entry name" value="PROTEIN TIC 20-II, CHLOROPLASTIC"/>
    <property type="match status" value="1"/>
</dbReference>
<keyword evidence="7" id="KW-0934">Plastid</keyword>
<protein>
    <recommendedName>
        <fullName evidence="7">Protein TIC 20</fullName>
    </recommendedName>
</protein>
<feature type="transmembrane region" description="Helical" evidence="7">
    <location>
        <begin position="75"/>
        <end position="95"/>
    </location>
</feature>
<evidence type="ECO:0000256" key="2">
    <source>
        <dbReference type="ARBA" id="ARBA00009596"/>
    </source>
</evidence>
<evidence type="ECO:0000256" key="7">
    <source>
        <dbReference type="RuleBase" id="RU367003"/>
    </source>
</evidence>
<reference evidence="9" key="2">
    <citation type="journal article" date="2023" name="Plants (Basel)">
        <title>Annotation of the Turnera subulata (Passifloraceae) Draft Genome Reveals the S-Locus Evolved after the Divergence of Turneroideae from Passifloroideae in a Stepwise Manner.</title>
        <authorList>
            <person name="Henning P.M."/>
            <person name="Roalson E.H."/>
            <person name="Mir W."/>
            <person name="McCubbin A.G."/>
            <person name="Shore J.S."/>
        </authorList>
    </citation>
    <scope>NUCLEOTIDE SEQUENCE</scope>
    <source>
        <strain evidence="9">F60SS</strain>
    </source>
</reference>
<dbReference type="EMBL" id="JAKUCV010006857">
    <property type="protein sequence ID" value="KAJ4825556.1"/>
    <property type="molecule type" value="Genomic_DNA"/>
</dbReference>
<evidence type="ECO:0000256" key="5">
    <source>
        <dbReference type="ARBA" id="ARBA00022989"/>
    </source>
</evidence>
<feature type="transmembrane region" description="Helical" evidence="7">
    <location>
        <begin position="146"/>
        <end position="168"/>
    </location>
</feature>
<dbReference type="OrthoDB" id="414558at2759"/>